<proteinExistence type="predicted"/>
<accession>Q2SM59</accession>
<sequence length="244" mass="26409">MPDFAVSPLWGILRTYSLLATPRSFMETATPKALMHRPLSTLRSLALTTLALSPALSSLPVHAETLATGKMGQCQGTIEYNAKAQALGFRLAHGDTFYCGARQEETLALLNSALKALPEDAQLEYLSIGRLIDYDWIGAALVAQATQDKNWNAAQASPNSHAGDEPNTYAYVSAYLSGEPLASVWNDALRAHGVEIAAASIEKLLISGPDVEQNPAWVPSQKGYPFDAMLHYRLRPLNAPITTE</sequence>
<dbReference type="STRING" id="349521.HCH_01402"/>
<dbReference type="EMBL" id="CP000155">
    <property type="protein sequence ID" value="ABC28265.1"/>
    <property type="molecule type" value="Genomic_DNA"/>
</dbReference>
<evidence type="ECO:0000313" key="2">
    <source>
        <dbReference type="Proteomes" id="UP000000238"/>
    </source>
</evidence>
<organism evidence="1 2">
    <name type="scientific">Hahella chejuensis (strain KCTC 2396)</name>
    <dbReference type="NCBI Taxonomy" id="349521"/>
    <lineage>
        <taxon>Bacteria</taxon>
        <taxon>Pseudomonadati</taxon>
        <taxon>Pseudomonadota</taxon>
        <taxon>Gammaproteobacteria</taxon>
        <taxon>Oceanospirillales</taxon>
        <taxon>Hahellaceae</taxon>
        <taxon>Hahella</taxon>
    </lineage>
</organism>
<dbReference type="AlphaFoldDB" id="Q2SM59"/>
<evidence type="ECO:0000313" key="1">
    <source>
        <dbReference type="EMBL" id="ABC28265.1"/>
    </source>
</evidence>
<reference evidence="1 2" key="1">
    <citation type="journal article" date="2005" name="Nucleic Acids Res.">
        <title>Genomic blueprint of Hahella chejuensis, a marine microbe producing an algicidal agent.</title>
        <authorList>
            <person name="Jeong H."/>
            <person name="Yim J.H."/>
            <person name="Lee C."/>
            <person name="Choi S.-H."/>
            <person name="Park Y.K."/>
            <person name="Yoon S.H."/>
            <person name="Hur C.-G."/>
            <person name="Kang H.-Y."/>
            <person name="Kim D."/>
            <person name="Lee H.H."/>
            <person name="Park K.H."/>
            <person name="Park S.-H."/>
            <person name="Park H.-S."/>
            <person name="Lee H.K."/>
            <person name="Oh T.K."/>
            <person name="Kim J.F."/>
        </authorList>
    </citation>
    <scope>NUCLEOTIDE SEQUENCE [LARGE SCALE GENOMIC DNA]</scope>
    <source>
        <strain evidence="1 2">KCTC 2396</strain>
    </source>
</reference>
<dbReference type="HOGENOM" id="CLU_1136799_0_0_6"/>
<dbReference type="Proteomes" id="UP000000238">
    <property type="component" value="Chromosome"/>
</dbReference>
<dbReference type="KEGG" id="hch:HCH_01402"/>
<gene>
    <name evidence="1" type="ordered locus">HCH_01402</name>
</gene>
<protein>
    <submittedName>
        <fullName evidence="1">Uncharacterized protein</fullName>
    </submittedName>
</protein>
<keyword evidence="2" id="KW-1185">Reference proteome</keyword>
<name>Q2SM59_HAHCH</name>